<dbReference type="EC" id="2.3.2.31" evidence="2"/>
<dbReference type="GO" id="GO:0061630">
    <property type="term" value="F:ubiquitin protein ligase activity"/>
    <property type="evidence" value="ECO:0007669"/>
    <property type="project" value="UniProtKB-EC"/>
</dbReference>
<dbReference type="PROSITE" id="PS00518">
    <property type="entry name" value="ZF_RING_1"/>
    <property type="match status" value="1"/>
</dbReference>
<dbReference type="InterPro" id="IPR044066">
    <property type="entry name" value="TRIAD_supradom"/>
</dbReference>
<dbReference type="Gene3D" id="1.20.120.1750">
    <property type="match status" value="1"/>
</dbReference>
<comment type="caution">
    <text evidence="13">The sequence shown here is derived from an EMBL/GenBank/DDBJ whole genome shotgun (WGS) entry which is preliminary data.</text>
</comment>
<dbReference type="GO" id="GO:0016567">
    <property type="term" value="P:protein ubiquitination"/>
    <property type="evidence" value="ECO:0007669"/>
    <property type="project" value="InterPro"/>
</dbReference>
<evidence type="ECO:0000256" key="10">
    <source>
        <dbReference type="SAM" id="MobiDB-lite"/>
    </source>
</evidence>
<keyword evidence="4" id="KW-0479">Metal-binding</keyword>
<dbReference type="InterPro" id="IPR031127">
    <property type="entry name" value="E3_UB_ligase_RBR"/>
</dbReference>
<dbReference type="PANTHER" id="PTHR11685">
    <property type="entry name" value="RBR FAMILY RING FINGER AND IBR DOMAIN-CONTAINING"/>
    <property type="match status" value="1"/>
</dbReference>
<evidence type="ECO:0000256" key="8">
    <source>
        <dbReference type="ARBA" id="ARBA00022833"/>
    </source>
</evidence>
<dbReference type="InterPro" id="IPR001841">
    <property type="entry name" value="Znf_RING"/>
</dbReference>
<dbReference type="InterPro" id="IPR002867">
    <property type="entry name" value="IBR_dom"/>
</dbReference>
<dbReference type="GeneID" id="39595517"/>
<evidence type="ECO:0000256" key="5">
    <source>
        <dbReference type="ARBA" id="ARBA00022737"/>
    </source>
</evidence>
<dbReference type="RefSeq" id="XP_028486730.1">
    <property type="nucleotide sequence ID" value="XM_028626240.1"/>
</dbReference>
<feature type="region of interest" description="Disordered" evidence="10">
    <location>
        <begin position="379"/>
        <end position="419"/>
    </location>
</feature>
<protein>
    <recommendedName>
        <fullName evidence="2">RBR-type E3 ubiquitin transferase</fullName>
        <ecNumber evidence="2">2.3.2.31</ecNumber>
    </recommendedName>
</protein>
<dbReference type="EMBL" id="RCNU01000003">
    <property type="protein sequence ID" value="RWQ97085.1"/>
    <property type="molecule type" value="Genomic_DNA"/>
</dbReference>
<evidence type="ECO:0000256" key="1">
    <source>
        <dbReference type="ARBA" id="ARBA00001798"/>
    </source>
</evidence>
<keyword evidence="8" id="KW-0862">Zinc</keyword>
<evidence type="ECO:0000256" key="2">
    <source>
        <dbReference type="ARBA" id="ARBA00012251"/>
    </source>
</evidence>
<dbReference type="PROSITE" id="PS51873">
    <property type="entry name" value="TRIAD"/>
    <property type="match status" value="1"/>
</dbReference>
<keyword evidence="5" id="KW-0677">Repeat</keyword>
<reference evidence="13 14" key="1">
    <citation type="journal article" date="2018" name="Front. Microbiol.">
        <title>Genomic and genetic insights into a cosmopolitan fungus, Paecilomyces variotii (Eurotiales).</title>
        <authorList>
            <person name="Urquhart A.S."/>
            <person name="Mondo S.J."/>
            <person name="Makela M.R."/>
            <person name="Hane J.K."/>
            <person name="Wiebenga A."/>
            <person name="He G."/>
            <person name="Mihaltcheva S."/>
            <person name="Pangilinan J."/>
            <person name="Lipzen A."/>
            <person name="Barry K."/>
            <person name="de Vries R.P."/>
            <person name="Grigoriev I.V."/>
            <person name="Idnurm A."/>
        </authorList>
    </citation>
    <scope>NUCLEOTIDE SEQUENCE [LARGE SCALE GENOMIC DNA]</scope>
    <source>
        <strain evidence="13 14">CBS 101075</strain>
    </source>
</reference>
<dbReference type="Proteomes" id="UP000283841">
    <property type="component" value="Unassembled WGS sequence"/>
</dbReference>
<accession>A0A443HZ15</accession>
<sequence>MACALQPEMDQATADLLIQLQLEDTGLYFETSKGKSRVLTDEELAFQLQSEELTSVSQFLFDRRMAVSFAAAVQADGQILVENSVEEERVAKDRDIARRWRENDRFAATEDAQSSQDSTALDDETLDKLQVLYVSGPEPFYDDINSIEPASSEAESSSWAEKRNRQPSSSSSLSRIRRCVACREETDFVNVARVPCRHEYCRSCLKDLFEACQTDESLFPPRCCGQPIVMNIARIFLTQDVVQRYEKKKIEFETPNRVYCYSAECSAFINTSHIDGEIATCPDCGLTTCTSCKGRAHVGDCPNDTAMQQLLATAQENGWQRCYSCWRMVELEHGCNHMTCRCGAHFCYNCGERWKNCRCEQWDEHRLLARAYQIIDRDREVNPPPIADPPLPDEDHPELEIGGPQPEIHQPQPDEEPRATAEAEAEALLPLQERPVTHTQTPRDILVARTIQELKENHECDHDRWKFVRGPHVCEECVHYLDQYIFECRQCRLQACNRCRRNRL</sequence>
<evidence type="ECO:0000256" key="7">
    <source>
        <dbReference type="ARBA" id="ARBA00022786"/>
    </source>
</evidence>
<dbReference type="GO" id="GO:0008270">
    <property type="term" value="F:zinc ion binding"/>
    <property type="evidence" value="ECO:0007669"/>
    <property type="project" value="UniProtKB-KW"/>
</dbReference>
<keyword evidence="14" id="KW-1185">Reference proteome</keyword>
<dbReference type="Pfam" id="PF01485">
    <property type="entry name" value="IBR"/>
    <property type="match status" value="2"/>
</dbReference>
<dbReference type="VEuPathDB" id="FungiDB:C8Q69DRAFT_215352"/>
<dbReference type="SMART" id="SM00647">
    <property type="entry name" value="IBR"/>
    <property type="match status" value="2"/>
</dbReference>
<evidence type="ECO:0000256" key="4">
    <source>
        <dbReference type="ARBA" id="ARBA00022723"/>
    </source>
</evidence>
<feature type="domain" description="RING-type" evidence="12">
    <location>
        <begin position="175"/>
        <end position="363"/>
    </location>
</feature>
<evidence type="ECO:0000259" key="12">
    <source>
        <dbReference type="PROSITE" id="PS51873"/>
    </source>
</evidence>
<keyword evidence="3" id="KW-0808">Transferase</keyword>
<dbReference type="CDD" id="cd22584">
    <property type="entry name" value="Rcat_RBR_unk"/>
    <property type="match status" value="1"/>
</dbReference>
<dbReference type="STRING" id="264951.A0A443HZ15"/>
<evidence type="ECO:0000313" key="14">
    <source>
        <dbReference type="Proteomes" id="UP000283841"/>
    </source>
</evidence>
<evidence type="ECO:0000256" key="6">
    <source>
        <dbReference type="ARBA" id="ARBA00022771"/>
    </source>
</evidence>
<organism evidence="13 14">
    <name type="scientific">Byssochlamys spectabilis</name>
    <name type="common">Paecilomyces variotii</name>
    <dbReference type="NCBI Taxonomy" id="264951"/>
    <lineage>
        <taxon>Eukaryota</taxon>
        <taxon>Fungi</taxon>
        <taxon>Dikarya</taxon>
        <taxon>Ascomycota</taxon>
        <taxon>Pezizomycotina</taxon>
        <taxon>Eurotiomycetes</taxon>
        <taxon>Eurotiomycetidae</taxon>
        <taxon>Eurotiales</taxon>
        <taxon>Thermoascaceae</taxon>
        <taxon>Paecilomyces</taxon>
    </lineage>
</organism>
<dbReference type="CDD" id="cd20335">
    <property type="entry name" value="BRcat_RBR"/>
    <property type="match status" value="1"/>
</dbReference>
<proteinExistence type="predicted"/>
<gene>
    <name evidence="13" type="ORF">C8Q69DRAFT_215352</name>
</gene>
<dbReference type="AlphaFoldDB" id="A0A443HZ15"/>
<feature type="domain" description="RING-type" evidence="11">
    <location>
        <begin position="179"/>
        <end position="216"/>
    </location>
</feature>
<evidence type="ECO:0000256" key="9">
    <source>
        <dbReference type="PROSITE-ProRule" id="PRU00175"/>
    </source>
</evidence>
<evidence type="ECO:0000313" key="13">
    <source>
        <dbReference type="EMBL" id="RWQ97085.1"/>
    </source>
</evidence>
<keyword evidence="6 9" id="KW-0863">Zinc-finger</keyword>
<evidence type="ECO:0000256" key="3">
    <source>
        <dbReference type="ARBA" id="ARBA00022679"/>
    </source>
</evidence>
<keyword evidence="7" id="KW-0833">Ubl conjugation pathway</keyword>
<comment type="catalytic activity">
    <reaction evidence="1">
        <text>[E2 ubiquitin-conjugating enzyme]-S-ubiquitinyl-L-cysteine + [acceptor protein]-L-lysine = [E2 ubiquitin-conjugating enzyme]-L-cysteine + [acceptor protein]-N(6)-ubiquitinyl-L-lysine.</text>
        <dbReference type="EC" id="2.3.2.31"/>
    </reaction>
</comment>
<evidence type="ECO:0000259" key="11">
    <source>
        <dbReference type="PROSITE" id="PS50089"/>
    </source>
</evidence>
<dbReference type="SUPFAM" id="SSF57850">
    <property type="entry name" value="RING/U-box"/>
    <property type="match status" value="2"/>
</dbReference>
<name>A0A443HZ15_BYSSP</name>
<dbReference type="InterPro" id="IPR017907">
    <property type="entry name" value="Znf_RING_CS"/>
</dbReference>
<dbReference type="PROSITE" id="PS50089">
    <property type="entry name" value="ZF_RING_2"/>
    <property type="match status" value="1"/>
</dbReference>